<feature type="domain" description="ABC3 transporter permease C-terminal" evidence="7">
    <location>
        <begin position="249"/>
        <end position="355"/>
    </location>
</feature>
<evidence type="ECO:0000259" key="8">
    <source>
        <dbReference type="Pfam" id="PF12704"/>
    </source>
</evidence>
<dbReference type="InterPro" id="IPR003838">
    <property type="entry name" value="ABC3_permease_C"/>
</dbReference>
<dbReference type="InterPro" id="IPR025857">
    <property type="entry name" value="MacB_PCD"/>
</dbReference>
<feature type="transmembrane region" description="Helical" evidence="6">
    <location>
        <begin position="471"/>
        <end position="491"/>
    </location>
</feature>
<comment type="caution">
    <text evidence="9">The sequence shown here is derived from an EMBL/GenBank/DDBJ whole genome shotgun (WGS) entry which is preliminary data.</text>
</comment>
<gene>
    <name evidence="9" type="ORF">AV649_08290</name>
</gene>
<keyword evidence="4 6" id="KW-1133">Transmembrane helix</keyword>
<keyword evidence="3 6" id="KW-0812">Transmembrane</keyword>
<dbReference type="Proteomes" id="UP000076510">
    <property type="component" value="Unassembled WGS sequence"/>
</dbReference>
<feature type="transmembrane region" description="Helical" evidence="6">
    <location>
        <begin position="290"/>
        <end position="315"/>
    </location>
</feature>
<evidence type="ECO:0000256" key="3">
    <source>
        <dbReference type="ARBA" id="ARBA00022692"/>
    </source>
</evidence>
<proteinExistence type="predicted"/>
<feature type="domain" description="MacB-like periplasmic core" evidence="8">
    <location>
        <begin position="23"/>
        <end position="211"/>
    </location>
</feature>
<dbReference type="PANTHER" id="PTHR30287">
    <property type="entry name" value="MEMBRANE COMPONENT OF PREDICTED ABC SUPERFAMILY METABOLITE UPTAKE TRANSPORTER"/>
    <property type="match status" value="1"/>
</dbReference>
<feature type="transmembrane region" description="Helical" evidence="6">
    <location>
        <begin position="388"/>
        <end position="409"/>
    </location>
</feature>
<evidence type="ECO:0000259" key="7">
    <source>
        <dbReference type="Pfam" id="PF02687"/>
    </source>
</evidence>
<evidence type="ECO:0000256" key="4">
    <source>
        <dbReference type="ARBA" id="ARBA00022989"/>
    </source>
</evidence>
<keyword evidence="5 6" id="KW-0472">Membrane</keyword>
<dbReference type="Pfam" id="PF02687">
    <property type="entry name" value="FtsX"/>
    <property type="match status" value="2"/>
</dbReference>
<name>A0A161T4A2_9BACI</name>
<accession>A0A161T4A2</accession>
<feature type="transmembrane region" description="Helical" evidence="6">
    <location>
        <begin position="415"/>
        <end position="437"/>
    </location>
</feature>
<dbReference type="InterPro" id="IPR038766">
    <property type="entry name" value="Membrane_comp_ABC_pdt"/>
</dbReference>
<dbReference type="GO" id="GO:0005886">
    <property type="term" value="C:plasma membrane"/>
    <property type="evidence" value="ECO:0007669"/>
    <property type="project" value="UniProtKB-SubCell"/>
</dbReference>
<evidence type="ECO:0000256" key="5">
    <source>
        <dbReference type="ARBA" id="ARBA00023136"/>
    </source>
</evidence>
<dbReference type="Pfam" id="PF12704">
    <property type="entry name" value="MacB_PCD"/>
    <property type="match status" value="1"/>
</dbReference>
<evidence type="ECO:0000313" key="9">
    <source>
        <dbReference type="EMBL" id="KZE44290.1"/>
    </source>
</evidence>
<feature type="domain" description="ABC3 transporter permease C-terminal" evidence="7">
    <location>
        <begin position="696"/>
        <end position="805"/>
    </location>
</feature>
<evidence type="ECO:0000256" key="2">
    <source>
        <dbReference type="ARBA" id="ARBA00022475"/>
    </source>
</evidence>
<feature type="transmembrane region" description="Helical" evidence="6">
    <location>
        <begin position="245"/>
        <end position="270"/>
    </location>
</feature>
<organism evidence="9 10">
    <name type="scientific">Rossellomorea marisflavi</name>
    <dbReference type="NCBI Taxonomy" id="189381"/>
    <lineage>
        <taxon>Bacteria</taxon>
        <taxon>Bacillati</taxon>
        <taxon>Bacillota</taxon>
        <taxon>Bacilli</taxon>
        <taxon>Bacillales</taxon>
        <taxon>Bacillaceae</taxon>
        <taxon>Rossellomorea</taxon>
    </lineage>
</organism>
<comment type="subcellular location">
    <subcellularLocation>
        <location evidence="1">Cell membrane</location>
        <topology evidence="1">Multi-pass membrane protein</topology>
    </subcellularLocation>
</comment>
<feature type="transmembrane region" description="Helical" evidence="6">
    <location>
        <begin position="341"/>
        <end position="362"/>
    </location>
</feature>
<feature type="transmembrane region" description="Helical" evidence="6">
    <location>
        <begin position="692"/>
        <end position="715"/>
    </location>
</feature>
<dbReference type="PANTHER" id="PTHR30287:SF2">
    <property type="entry name" value="BLL1001 PROTEIN"/>
    <property type="match status" value="1"/>
</dbReference>
<evidence type="ECO:0000313" key="10">
    <source>
        <dbReference type="Proteomes" id="UP000076510"/>
    </source>
</evidence>
<evidence type="ECO:0000256" key="6">
    <source>
        <dbReference type="SAM" id="Phobius"/>
    </source>
</evidence>
<feature type="transmembrane region" description="Helical" evidence="6">
    <location>
        <begin position="20"/>
        <end position="44"/>
    </location>
</feature>
<sequence length="816" mass="89702">MRGMKTIFATSMRFLRANPFITLSSILSVCLSISLVLTMMMFAMNAKQSVKDEVTEMFGTMDLSVGYDTADNGVIDQDFLDRLTAMEGVKETSNVLITQLALSSFGGEAPTYSLGVGTDELVKSRYHFKKEVGEGEIIINESLANALGVGVGDDLTVEGKTFSLIETFKDNTGTGVVPDILILSHDDVKRFMGGDIEATYVLVKTAAGTDNLGLATQIKGFDEGLRVELAEENPYLTANLSSLSIFIYVLSFFVLIVTSLLIISNFETFLYKYKQQFAIMRSIGATARQLFGIILVQSSVITATGAFIGVGLAYISQHYVQGFLQDWMGISVARGDFHMGMALWMTAACAALIQLFLLIPAVKNGKTLPLKVMQENEELSFSIRGRRFLGRGLLIISIVVLVFGKLVAVDEGNQVLSVLAAATIFTLSIFVLFPLYLSPILKKGAPFIRRVAGNASYVAIRNVIPQVKKNTFVILTVSMMMIIAVFGSVMLKTIQNNEALYLKSQFPTEVVLQSRLESTSLDPFKLKESVEEKMPGSEASFISTYTGAALMEGDSLLDVTVLRGDLDGMMKQGFIDESSDEENGVIVSEPFAKKHNLKAGDRLQLETFSNDLEDYVPLKPLKVTAIEGELFDTDILVDWKDETFSDAGFARMFVTEGDPGQLESLKGEFPELQVHSYEQSVNESDEMFQQRWSIFIIFLAVMLLSVAVGVFNTLLNNIHSKRKEFAVLRTLSLTRKGIISVILTQVLLYILIGLSLGIMIGIFVSFIINIIDPGPLAINYTIIGGIVSAMLLLTILLFTPLAYRIGGRKLTEELNE</sequence>
<reference evidence="10" key="1">
    <citation type="submission" date="2016-01" db="EMBL/GenBank/DDBJ databases">
        <title>Whole genome sequencing of Bhargavaea cecembensis T14.</title>
        <authorList>
            <person name="Hong K.W."/>
        </authorList>
    </citation>
    <scope>NUCLEOTIDE SEQUENCE [LARGE SCALE GENOMIC DNA]</scope>
    <source>
        <strain evidence="10">M19</strain>
    </source>
</reference>
<protein>
    <submittedName>
        <fullName evidence="9">Uncharacterized protein</fullName>
    </submittedName>
</protein>
<evidence type="ECO:0000256" key="1">
    <source>
        <dbReference type="ARBA" id="ARBA00004651"/>
    </source>
</evidence>
<dbReference type="EMBL" id="LQQY01000044">
    <property type="protein sequence ID" value="KZE44290.1"/>
    <property type="molecule type" value="Genomic_DNA"/>
</dbReference>
<keyword evidence="2" id="KW-1003">Cell membrane</keyword>
<feature type="transmembrane region" description="Helical" evidence="6">
    <location>
        <begin position="746"/>
        <end position="771"/>
    </location>
</feature>
<dbReference type="AlphaFoldDB" id="A0A161T4A2"/>
<feature type="transmembrane region" description="Helical" evidence="6">
    <location>
        <begin position="777"/>
        <end position="799"/>
    </location>
</feature>
<dbReference type="OrthoDB" id="2425574at2"/>